<proteinExistence type="predicted"/>
<dbReference type="Proteomes" id="UP001609821">
    <property type="component" value="Unassembled WGS sequence"/>
</dbReference>
<comment type="caution">
    <text evidence="1">The sequence shown here is derived from an EMBL/GenBank/DDBJ whole genome shotgun (WGS) entry which is preliminary data.</text>
</comment>
<dbReference type="EMBL" id="JBINXB010000001">
    <property type="protein sequence ID" value="MFH6564703.1"/>
    <property type="molecule type" value="Genomic_DNA"/>
</dbReference>
<evidence type="ECO:0000313" key="2">
    <source>
        <dbReference type="Proteomes" id="UP001609821"/>
    </source>
</evidence>
<dbReference type="RefSeq" id="WP_261742333.1">
    <property type="nucleotide sequence ID" value="NZ_CAVMKE010000002.1"/>
</dbReference>
<protein>
    <submittedName>
        <fullName evidence="1">DUF2188 domain-containing protein</fullName>
    </submittedName>
</protein>
<organism evidence="1 2">
    <name type="scientific">Pseudomonas kulmbachensis</name>
    <dbReference type="NCBI Taxonomy" id="3043408"/>
    <lineage>
        <taxon>Bacteria</taxon>
        <taxon>Pseudomonadati</taxon>
        <taxon>Pseudomonadota</taxon>
        <taxon>Gammaproteobacteria</taxon>
        <taxon>Pseudomonadales</taxon>
        <taxon>Pseudomonadaceae</taxon>
        <taxon>Pseudomonas</taxon>
    </lineage>
</organism>
<gene>
    <name evidence="1" type="ORF">ACHMWK_01675</name>
</gene>
<reference evidence="1 2" key="1">
    <citation type="submission" date="2024-10" db="EMBL/GenBank/DDBJ databases">
        <title>Aeromonas and Pseudomonas from the Cagarras Archipelago, Rio de Janeiro, Brazil.</title>
        <authorList>
            <person name="Canellas A.L.B."/>
            <person name="Laport M.S."/>
        </authorList>
    </citation>
    <scope>NUCLEOTIDE SEQUENCE [LARGE SCALE GENOMIC DNA]</scope>
    <source>
        <strain evidence="1 2">CPF-4</strain>
    </source>
</reference>
<accession>A0ABW7LSW8</accession>
<name>A0ABW7LSW8_9PSED</name>
<sequence length="62" mass="6715">MSAPISVNGYEIKPNETGEWCVFDASGENIAGPFNTQEAAIEVASVLQDQPAPPARRRNKKN</sequence>
<keyword evidence="2" id="KW-1185">Reference proteome</keyword>
<evidence type="ECO:0000313" key="1">
    <source>
        <dbReference type="EMBL" id="MFH6564703.1"/>
    </source>
</evidence>